<dbReference type="Proteomes" id="UP001296873">
    <property type="component" value="Unassembled WGS sequence"/>
</dbReference>
<gene>
    <name evidence="1" type="ORF">CKO28_14345</name>
</gene>
<accession>A0ABS1DH92</accession>
<dbReference type="EMBL" id="NRRL01000041">
    <property type="protein sequence ID" value="MBK1669214.1"/>
    <property type="molecule type" value="Genomic_DNA"/>
</dbReference>
<proteinExistence type="predicted"/>
<evidence type="ECO:0000313" key="2">
    <source>
        <dbReference type="Proteomes" id="UP001296873"/>
    </source>
</evidence>
<sequence length="255" mass="27135">MRDVVGALAASGGLPTGPLRVAGPDGRAVDFIRIDADDAGQVVGEVARAATATRDELVDAIRRGLHWDARVFGTAFKDVASGHVLETRAPSPEGPEASHSRELRERVSDDVAWHMDAMGNVFALQSMGASLTGCTFEGEFGPIWSEDVERLIAETEAKLFESHAERAGPGRAFFVSPERHLGVRAVDPGAPLVIPAMRSPDASAKTLGVETIHAVPLHLGVPFPPHEGAGLDVFPDAPDATPSHGHRVRMFFGRF</sequence>
<reference evidence="1 2" key="1">
    <citation type="journal article" date="2020" name="Microorganisms">
        <title>Osmotic Adaptation and Compatible Solute Biosynthesis of Phototrophic Bacteria as Revealed from Genome Analyses.</title>
        <authorList>
            <person name="Imhoff J.F."/>
            <person name="Rahn T."/>
            <person name="Kunzel S."/>
            <person name="Keller A."/>
            <person name="Neulinger S.C."/>
        </authorList>
    </citation>
    <scope>NUCLEOTIDE SEQUENCE [LARGE SCALE GENOMIC DNA]</scope>
    <source>
        <strain evidence="1 2">DSM 9895</strain>
    </source>
</reference>
<protein>
    <submittedName>
        <fullName evidence="1">Uncharacterized protein</fullName>
    </submittedName>
</protein>
<organism evidence="1 2">
    <name type="scientific">Rhodovibrio sodomensis</name>
    <dbReference type="NCBI Taxonomy" id="1088"/>
    <lineage>
        <taxon>Bacteria</taxon>
        <taxon>Pseudomonadati</taxon>
        <taxon>Pseudomonadota</taxon>
        <taxon>Alphaproteobacteria</taxon>
        <taxon>Rhodospirillales</taxon>
        <taxon>Rhodovibrionaceae</taxon>
        <taxon>Rhodovibrio</taxon>
    </lineage>
</organism>
<keyword evidence="2" id="KW-1185">Reference proteome</keyword>
<evidence type="ECO:0000313" key="1">
    <source>
        <dbReference type="EMBL" id="MBK1669214.1"/>
    </source>
</evidence>
<name>A0ABS1DH92_9PROT</name>
<comment type="caution">
    <text evidence="1">The sequence shown here is derived from an EMBL/GenBank/DDBJ whole genome shotgun (WGS) entry which is preliminary data.</text>
</comment>